<dbReference type="AlphaFoldDB" id="A0A3M7P373"/>
<dbReference type="EMBL" id="REGN01013754">
    <property type="protein sequence ID" value="RMZ93515.1"/>
    <property type="molecule type" value="Genomic_DNA"/>
</dbReference>
<evidence type="ECO:0000313" key="1">
    <source>
        <dbReference type="EMBL" id="RMZ93515.1"/>
    </source>
</evidence>
<reference evidence="1 2" key="1">
    <citation type="journal article" date="2018" name="Sci. Rep.">
        <title>Genomic signatures of local adaptation to the degree of environmental predictability in rotifers.</title>
        <authorList>
            <person name="Franch-Gras L."/>
            <person name="Hahn C."/>
            <person name="Garcia-Roger E.M."/>
            <person name="Carmona M.J."/>
            <person name="Serra M."/>
            <person name="Gomez A."/>
        </authorList>
    </citation>
    <scope>NUCLEOTIDE SEQUENCE [LARGE SCALE GENOMIC DNA]</scope>
    <source>
        <strain evidence="1">HYR1</strain>
    </source>
</reference>
<organism evidence="1 2">
    <name type="scientific">Brachionus plicatilis</name>
    <name type="common">Marine rotifer</name>
    <name type="synonym">Brachionus muelleri</name>
    <dbReference type="NCBI Taxonomy" id="10195"/>
    <lineage>
        <taxon>Eukaryota</taxon>
        <taxon>Metazoa</taxon>
        <taxon>Spiralia</taxon>
        <taxon>Gnathifera</taxon>
        <taxon>Rotifera</taxon>
        <taxon>Eurotatoria</taxon>
        <taxon>Monogononta</taxon>
        <taxon>Pseudotrocha</taxon>
        <taxon>Ploima</taxon>
        <taxon>Brachionidae</taxon>
        <taxon>Brachionus</taxon>
    </lineage>
</organism>
<sequence>MCKFDRGIRFILDSLTKTIHKSYYLAKESSQSLLSSRLAIKGPNNHTTCYGNSQICYSIRTNHKFKRRVKLLELCLRSVNEFHQLNQKLWALEIIAPTVYWSNCVFILSCLNEQKSCFHGNEFLNTCIGINNQKNLQETF</sequence>
<protein>
    <submittedName>
        <fullName evidence="1">Uncharacterized protein</fullName>
    </submittedName>
</protein>
<keyword evidence="2" id="KW-1185">Reference proteome</keyword>
<proteinExistence type="predicted"/>
<comment type="caution">
    <text evidence="1">The sequence shown here is derived from an EMBL/GenBank/DDBJ whole genome shotgun (WGS) entry which is preliminary data.</text>
</comment>
<dbReference type="Proteomes" id="UP000276133">
    <property type="component" value="Unassembled WGS sequence"/>
</dbReference>
<accession>A0A3M7P373</accession>
<evidence type="ECO:0000313" key="2">
    <source>
        <dbReference type="Proteomes" id="UP000276133"/>
    </source>
</evidence>
<gene>
    <name evidence="1" type="ORF">BpHYR1_048337</name>
</gene>
<name>A0A3M7P373_BRAPC</name>